<protein>
    <submittedName>
        <fullName evidence="3">Beta-lactamase domain protein</fullName>
    </submittedName>
</protein>
<dbReference type="SMART" id="SM00849">
    <property type="entry name" value="Lactamase_B"/>
    <property type="match status" value="1"/>
</dbReference>
<dbReference type="Proteomes" id="UP000009230">
    <property type="component" value="Chromosome"/>
</dbReference>
<feature type="signal peptide" evidence="1">
    <location>
        <begin position="1"/>
        <end position="26"/>
    </location>
</feature>
<dbReference type="PANTHER" id="PTHR42951">
    <property type="entry name" value="METALLO-BETA-LACTAMASE DOMAIN-CONTAINING"/>
    <property type="match status" value="1"/>
</dbReference>
<feature type="domain" description="Metallo-beta-lactamase" evidence="2">
    <location>
        <begin position="108"/>
        <end position="293"/>
    </location>
</feature>
<evidence type="ECO:0000259" key="2">
    <source>
        <dbReference type="SMART" id="SM00849"/>
    </source>
</evidence>
<keyword evidence="1" id="KW-0732">Signal</keyword>
<sequence>MTFHGIICFPKRICAFILCLTSVAFASAASAQTTTPDALVRQGLEAGKNYPGLANICAIDQPLRVAGSRKSKGKKRSLTDEERARRAKRSYVAPQAVFDNLYFVGNRSVASWVIKTSDGLILLDAMNSNRQAEEVITAGIKSLGMDPHDIRYLIIAHAHGDHYGGQEYIVNEFKPRVVMSDADWTELEKPEPEIFNPKWGLAPTRDISIEDGHVIELGDTKVELYVTPGHTLGTISLIFPVKDGQQTHMAALWGGTGLNFGPNIERLKMYSDSAARFKQLGDAKAVDVFLSNHPTRDNSIERMAKLAERGANAPHPFVDDHATDAFALLRDCSLARVVKIANYQERVKQNSNES</sequence>
<reference evidence="3 4" key="1">
    <citation type="journal article" date="2012" name="Stand. Genomic Sci.">
        <title>Complete genome sequence of Marinomonas posidonica type strain (IVIA-Po-181(T)).</title>
        <authorList>
            <person name="Lucas-Elio P."/>
            <person name="Goodwin L."/>
            <person name="Woyke T."/>
            <person name="Pitluck S."/>
            <person name="Nolan M."/>
            <person name="Kyrpides N.C."/>
            <person name="Detter J.C."/>
            <person name="Copeland A."/>
            <person name="Lu M."/>
            <person name="Bruce D."/>
            <person name="Detter C."/>
            <person name="Tapia R."/>
            <person name="Han S."/>
            <person name="Land M.L."/>
            <person name="Ivanova N."/>
            <person name="Mikhailova N."/>
            <person name="Johnston A.W."/>
            <person name="Sanchez-Amat A."/>
        </authorList>
    </citation>
    <scope>NUCLEOTIDE SEQUENCE [LARGE SCALE GENOMIC DNA]</scope>
    <source>
        <strain evidence="4">CECT 7376 / NCIMB 14433 / IVIA-Po-181</strain>
    </source>
</reference>
<evidence type="ECO:0000313" key="3">
    <source>
        <dbReference type="EMBL" id="AEF55381.1"/>
    </source>
</evidence>
<dbReference type="STRING" id="491952.Mar181_2346"/>
<dbReference type="eggNOG" id="COG0491">
    <property type="taxonomic scope" value="Bacteria"/>
</dbReference>
<dbReference type="SUPFAM" id="SSF56281">
    <property type="entry name" value="Metallo-hydrolase/oxidoreductase"/>
    <property type="match status" value="1"/>
</dbReference>
<feature type="chain" id="PRO_5003332720" evidence="1">
    <location>
        <begin position="27"/>
        <end position="354"/>
    </location>
</feature>
<dbReference type="CDD" id="cd16280">
    <property type="entry name" value="metallo-hydrolase-like_MBL-fold"/>
    <property type="match status" value="1"/>
</dbReference>
<dbReference type="AlphaFoldDB" id="F6CVK4"/>
<dbReference type="OrthoDB" id="9815874at2"/>
<evidence type="ECO:0000256" key="1">
    <source>
        <dbReference type="SAM" id="SignalP"/>
    </source>
</evidence>
<evidence type="ECO:0000313" key="4">
    <source>
        <dbReference type="Proteomes" id="UP000009230"/>
    </source>
</evidence>
<dbReference type="InterPro" id="IPR036866">
    <property type="entry name" value="RibonucZ/Hydroxyglut_hydro"/>
</dbReference>
<organism evidence="3 4">
    <name type="scientific">Marinomonas posidonica (strain CECT 7376 / NCIMB 14433 / IVIA-Po-181)</name>
    <dbReference type="NCBI Taxonomy" id="491952"/>
    <lineage>
        <taxon>Bacteria</taxon>
        <taxon>Pseudomonadati</taxon>
        <taxon>Pseudomonadota</taxon>
        <taxon>Gammaproteobacteria</taxon>
        <taxon>Oceanospirillales</taxon>
        <taxon>Oceanospirillaceae</taxon>
        <taxon>Marinomonas</taxon>
    </lineage>
</organism>
<dbReference type="Gene3D" id="3.60.15.10">
    <property type="entry name" value="Ribonuclease Z/Hydroxyacylglutathione hydrolase-like"/>
    <property type="match status" value="1"/>
</dbReference>
<dbReference type="KEGG" id="mpc:Mar181_2346"/>
<name>F6CVK4_MARPP</name>
<keyword evidence="4" id="KW-1185">Reference proteome</keyword>
<dbReference type="RefSeq" id="WP_013796856.1">
    <property type="nucleotide sequence ID" value="NC_015559.1"/>
</dbReference>
<dbReference type="PANTHER" id="PTHR42951:SF22">
    <property type="entry name" value="METALLO BETA-LACTAMASE SUPERFAMILY LIPOPROTEIN"/>
    <property type="match status" value="1"/>
</dbReference>
<dbReference type="HOGENOM" id="CLU_066441_0_0_6"/>
<dbReference type="EMBL" id="CP002771">
    <property type="protein sequence ID" value="AEF55381.1"/>
    <property type="molecule type" value="Genomic_DNA"/>
</dbReference>
<dbReference type="Pfam" id="PF00753">
    <property type="entry name" value="Lactamase_B"/>
    <property type="match status" value="1"/>
</dbReference>
<dbReference type="InterPro" id="IPR050855">
    <property type="entry name" value="NDM-1-like"/>
</dbReference>
<gene>
    <name evidence="3" type="ordered locus">Mar181_2346</name>
</gene>
<proteinExistence type="predicted"/>
<dbReference type="InterPro" id="IPR001279">
    <property type="entry name" value="Metallo-B-lactamas"/>
</dbReference>
<accession>F6CVK4</accession>